<dbReference type="InterPro" id="IPR050185">
    <property type="entry name" value="Ub_carboxyl-term_hydrolase"/>
</dbReference>
<dbReference type="GO" id="GO:0004843">
    <property type="term" value="F:cysteine-type deubiquitinase activity"/>
    <property type="evidence" value="ECO:0007669"/>
    <property type="project" value="UniProtKB-EC"/>
</dbReference>
<comment type="similarity">
    <text evidence="2">Belongs to the peptidase C19 family.</text>
</comment>
<evidence type="ECO:0000256" key="7">
    <source>
        <dbReference type="ARBA" id="ARBA00022807"/>
    </source>
</evidence>
<dbReference type="Pfam" id="PF00443">
    <property type="entry name" value="UCH"/>
    <property type="match status" value="1"/>
</dbReference>
<dbReference type="GO" id="GO:0016579">
    <property type="term" value="P:protein deubiquitination"/>
    <property type="evidence" value="ECO:0007669"/>
    <property type="project" value="InterPro"/>
</dbReference>
<keyword evidence="4" id="KW-0645">Protease</keyword>
<dbReference type="PROSITE" id="PS50235">
    <property type="entry name" value="USP_3"/>
    <property type="match status" value="1"/>
</dbReference>
<name>A0A183CK07_GLOPA</name>
<evidence type="ECO:0000256" key="6">
    <source>
        <dbReference type="ARBA" id="ARBA00022801"/>
    </source>
</evidence>
<dbReference type="InterPro" id="IPR028889">
    <property type="entry name" value="USP"/>
</dbReference>
<keyword evidence="5" id="KW-0833">Ubl conjugation pathway</keyword>
<accession>A0A183CK07</accession>
<dbReference type="SUPFAM" id="SSF54001">
    <property type="entry name" value="Cysteine proteinases"/>
    <property type="match status" value="1"/>
</dbReference>
<dbReference type="InterPro" id="IPR018200">
    <property type="entry name" value="USP_CS"/>
</dbReference>
<dbReference type="Proteomes" id="UP000050741">
    <property type="component" value="Unassembled WGS sequence"/>
</dbReference>
<keyword evidence="7" id="KW-0788">Thiol protease</keyword>
<evidence type="ECO:0000256" key="2">
    <source>
        <dbReference type="ARBA" id="ARBA00009085"/>
    </source>
</evidence>
<evidence type="ECO:0000313" key="10">
    <source>
        <dbReference type="WBParaSite" id="GPLIN_001321300"/>
    </source>
</evidence>
<protein>
    <recommendedName>
        <fullName evidence="3">ubiquitinyl hydrolase 1</fullName>
        <ecNumber evidence="3">3.4.19.12</ecNumber>
    </recommendedName>
</protein>
<evidence type="ECO:0000256" key="4">
    <source>
        <dbReference type="ARBA" id="ARBA00022670"/>
    </source>
</evidence>
<evidence type="ECO:0000259" key="8">
    <source>
        <dbReference type="PROSITE" id="PS50235"/>
    </source>
</evidence>
<dbReference type="PANTHER" id="PTHR21646">
    <property type="entry name" value="UBIQUITIN CARBOXYL-TERMINAL HYDROLASE"/>
    <property type="match status" value="1"/>
</dbReference>
<reference evidence="9" key="1">
    <citation type="submission" date="2014-05" db="EMBL/GenBank/DDBJ databases">
        <title>The genome and life-stage specific transcriptomes of Globodera pallida elucidate key aspects of plant parasitism by a cyst nematode.</title>
        <authorList>
            <person name="Cotton J.A."/>
            <person name="Lilley C.J."/>
            <person name="Jones L.M."/>
            <person name="Kikuchi T."/>
            <person name="Reid A.J."/>
            <person name="Thorpe P."/>
            <person name="Tsai I.J."/>
            <person name="Beasley H."/>
            <person name="Blok V."/>
            <person name="Cock P.J.A."/>
            <person name="Van den Akker S.E."/>
            <person name="Holroyd N."/>
            <person name="Hunt M."/>
            <person name="Mantelin S."/>
            <person name="Naghra H."/>
            <person name="Pain A."/>
            <person name="Palomares-Rius J.E."/>
            <person name="Zarowiecki M."/>
            <person name="Berriman M."/>
            <person name="Jones J.T."/>
            <person name="Urwin P.E."/>
        </authorList>
    </citation>
    <scope>NUCLEOTIDE SEQUENCE [LARGE SCALE GENOMIC DNA]</scope>
    <source>
        <strain evidence="9">Lindley</strain>
    </source>
</reference>
<evidence type="ECO:0000256" key="1">
    <source>
        <dbReference type="ARBA" id="ARBA00000707"/>
    </source>
</evidence>
<dbReference type="GO" id="GO:0006508">
    <property type="term" value="P:proteolysis"/>
    <property type="evidence" value="ECO:0007669"/>
    <property type="project" value="UniProtKB-KW"/>
</dbReference>
<keyword evidence="6" id="KW-0378">Hydrolase</keyword>
<dbReference type="PANTHER" id="PTHR21646:SF24">
    <property type="entry name" value="UBIQUITIN CARBOXYL-TERMINAL HYDROLASE"/>
    <property type="match status" value="1"/>
</dbReference>
<dbReference type="InterPro" id="IPR038765">
    <property type="entry name" value="Papain-like_cys_pep_sf"/>
</dbReference>
<dbReference type="PROSITE" id="PS00972">
    <property type="entry name" value="USP_1"/>
    <property type="match status" value="1"/>
</dbReference>
<comment type="catalytic activity">
    <reaction evidence="1">
        <text>Thiol-dependent hydrolysis of ester, thioester, amide, peptide and isopeptide bonds formed by the C-terminal Gly of ubiquitin (a 76-residue protein attached to proteins as an intracellular targeting signal).</text>
        <dbReference type="EC" id="3.4.19.12"/>
    </reaction>
</comment>
<dbReference type="AlphaFoldDB" id="A0A183CK07"/>
<evidence type="ECO:0000256" key="3">
    <source>
        <dbReference type="ARBA" id="ARBA00012759"/>
    </source>
</evidence>
<dbReference type="Gene3D" id="3.90.70.10">
    <property type="entry name" value="Cysteine proteinases"/>
    <property type="match status" value="1"/>
</dbReference>
<dbReference type="InterPro" id="IPR001394">
    <property type="entry name" value="Peptidase_C19_UCH"/>
</dbReference>
<sequence length="107" mass="11752">MDNAILFNALFSSSSPAVFSRGLCGLQNLGNTCFMNSALQCLSNVPELTEYFLRGAHIGEVNEDNPLGTQGRLVKEYAELLKEMWSGECGSVRPFKLKVVSGWCWTG</sequence>
<keyword evidence="9" id="KW-1185">Reference proteome</keyword>
<reference evidence="10" key="2">
    <citation type="submission" date="2016-06" db="UniProtKB">
        <authorList>
            <consortium name="WormBaseParasite"/>
        </authorList>
    </citation>
    <scope>IDENTIFICATION</scope>
</reference>
<evidence type="ECO:0000256" key="5">
    <source>
        <dbReference type="ARBA" id="ARBA00022786"/>
    </source>
</evidence>
<dbReference type="WBParaSite" id="GPLIN_001321300">
    <property type="protein sequence ID" value="GPLIN_001321300"/>
    <property type="gene ID" value="GPLIN_001321300"/>
</dbReference>
<proteinExistence type="inferred from homology"/>
<organism evidence="9 10">
    <name type="scientific">Globodera pallida</name>
    <name type="common">Potato cyst nematode worm</name>
    <name type="synonym">Heterodera pallida</name>
    <dbReference type="NCBI Taxonomy" id="36090"/>
    <lineage>
        <taxon>Eukaryota</taxon>
        <taxon>Metazoa</taxon>
        <taxon>Ecdysozoa</taxon>
        <taxon>Nematoda</taxon>
        <taxon>Chromadorea</taxon>
        <taxon>Rhabditida</taxon>
        <taxon>Tylenchina</taxon>
        <taxon>Tylenchomorpha</taxon>
        <taxon>Tylenchoidea</taxon>
        <taxon>Heteroderidae</taxon>
        <taxon>Heteroderinae</taxon>
        <taxon>Globodera</taxon>
    </lineage>
</organism>
<dbReference type="EC" id="3.4.19.12" evidence="3"/>
<feature type="domain" description="USP" evidence="8">
    <location>
        <begin position="24"/>
        <end position="107"/>
    </location>
</feature>
<evidence type="ECO:0000313" key="9">
    <source>
        <dbReference type="Proteomes" id="UP000050741"/>
    </source>
</evidence>